<keyword evidence="6" id="KW-0378">Hydrolase</keyword>
<comment type="subcellular location">
    <subcellularLocation>
        <location evidence="2">Nucleus</location>
    </subcellularLocation>
</comment>
<feature type="domain" description="DDE Tnp4" evidence="8">
    <location>
        <begin position="2"/>
        <end position="117"/>
    </location>
</feature>
<proteinExistence type="inferred from homology"/>
<evidence type="ECO:0000313" key="9">
    <source>
        <dbReference type="EMBL" id="KAG8391397.1"/>
    </source>
</evidence>
<reference evidence="9" key="1">
    <citation type="submission" date="2019-10" db="EMBL/GenBank/DDBJ databases">
        <authorList>
            <person name="Zhang R."/>
            <person name="Pan Y."/>
            <person name="Wang J."/>
            <person name="Ma R."/>
            <person name="Yu S."/>
        </authorList>
    </citation>
    <scope>NUCLEOTIDE SEQUENCE</scope>
    <source>
        <strain evidence="9">LA-IB0</strain>
        <tissue evidence="9">Leaf</tissue>
    </source>
</reference>
<dbReference type="GO" id="GO:0046872">
    <property type="term" value="F:metal ion binding"/>
    <property type="evidence" value="ECO:0007669"/>
    <property type="project" value="UniProtKB-KW"/>
</dbReference>
<dbReference type="InterPro" id="IPR045249">
    <property type="entry name" value="HARBI1-like"/>
</dbReference>
<evidence type="ECO:0000313" key="10">
    <source>
        <dbReference type="Proteomes" id="UP000826271"/>
    </source>
</evidence>
<evidence type="ECO:0000256" key="5">
    <source>
        <dbReference type="ARBA" id="ARBA00022723"/>
    </source>
</evidence>
<dbReference type="PANTHER" id="PTHR22930">
    <property type="match status" value="1"/>
</dbReference>
<evidence type="ECO:0000256" key="1">
    <source>
        <dbReference type="ARBA" id="ARBA00001968"/>
    </source>
</evidence>
<accession>A0AAV6YGP1</accession>
<dbReference type="EMBL" id="WHWC01000001">
    <property type="protein sequence ID" value="KAG8391397.1"/>
    <property type="molecule type" value="Genomic_DNA"/>
</dbReference>
<keyword evidence="10" id="KW-1185">Reference proteome</keyword>
<dbReference type="Proteomes" id="UP000826271">
    <property type="component" value="Unassembled WGS sequence"/>
</dbReference>
<gene>
    <name evidence="9" type="ORF">BUALT_Bualt01G0183400</name>
</gene>
<comment type="similarity">
    <text evidence="3">Belongs to the HARBI1 family.</text>
</comment>
<dbReference type="InterPro" id="IPR027806">
    <property type="entry name" value="HARBI1_dom"/>
</dbReference>
<comment type="caution">
    <text evidence="9">The sequence shown here is derived from an EMBL/GenBank/DDBJ whole genome shotgun (WGS) entry which is preliminary data.</text>
</comment>
<evidence type="ECO:0000256" key="6">
    <source>
        <dbReference type="ARBA" id="ARBA00022801"/>
    </source>
</evidence>
<dbReference type="AlphaFoldDB" id="A0AAV6YGP1"/>
<name>A0AAV6YGP1_9LAMI</name>
<evidence type="ECO:0000256" key="3">
    <source>
        <dbReference type="ARBA" id="ARBA00006958"/>
    </source>
</evidence>
<organism evidence="9 10">
    <name type="scientific">Buddleja alternifolia</name>
    <dbReference type="NCBI Taxonomy" id="168488"/>
    <lineage>
        <taxon>Eukaryota</taxon>
        <taxon>Viridiplantae</taxon>
        <taxon>Streptophyta</taxon>
        <taxon>Embryophyta</taxon>
        <taxon>Tracheophyta</taxon>
        <taxon>Spermatophyta</taxon>
        <taxon>Magnoliopsida</taxon>
        <taxon>eudicotyledons</taxon>
        <taxon>Gunneridae</taxon>
        <taxon>Pentapetalae</taxon>
        <taxon>asterids</taxon>
        <taxon>lamiids</taxon>
        <taxon>Lamiales</taxon>
        <taxon>Scrophulariaceae</taxon>
        <taxon>Buddlejeae</taxon>
        <taxon>Buddleja</taxon>
    </lineage>
</organism>
<keyword evidence="7" id="KW-0539">Nucleus</keyword>
<evidence type="ECO:0000256" key="4">
    <source>
        <dbReference type="ARBA" id="ARBA00022722"/>
    </source>
</evidence>
<evidence type="ECO:0000256" key="7">
    <source>
        <dbReference type="ARBA" id="ARBA00023242"/>
    </source>
</evidence>
<dbReference type="GO" id="GO:0016787">
    <property type="term" value="F:hydrolase activity"/>
    <property type="evidence" value="ECO:0007669"/>
    <property type="project" value="UniProtKB-KW"/>
</dbReference>
<sequence length="162" mass="18488">MNFIYMFPCWEGSATDGRVLRNAVNRPIGLKVPTGQYYSVDNGYKNCLRFLAPYRGVRYHLAGGAEGSLAPQNSKARNLIECTWGIMKERWAIHKSMVFYLINTQNQMILACALLYNFIRGEVDVDPLEFIVPDLHQENYSDDHPTDVGFVETMDPCNEWAA</sequence>
<comment type="cofactor">
    <cofactor evidence="1">
        <name>a divalent metal cation</name>
        <dbReference type="ChEBI" id="CHEBI:60240"/>
    </cofactor>
</comment>
<evidence type="ECO:0000259" key="8">
    <source>
        <dbReference type="Pfam" id="PF13359"/>
    </source>
</evidence>
<dbReference type="Pfam" id="PF13359">
    <property type="entry name" value="DDE_Tnp_4"/>
    <property type="match status" value="1"/>
</dbReference>
<dbReference type="GO" id="GO:0005634">
    <property type="term" value="C:nucleus"/>
    <property type="evidence" value="ECO:0007669"/>
    <property type="project" value="UniProtKB-SubCell"/>
</dbReference>
<evidence type="ECO:0000256" key="2">
    <source>
        <dbReference type="ARBA" id="ARBA00004123"/>
    </source>
</evidence>
<protein>
    <recommendedName>
        <fullName evidence="8">DDE Tnp4 domain-containing protein</fullName>
    </recommendedName>
</protein>
<keyword evidence="5" id="KW-0479">Metal-binding</keyword>
<dbReference type="GO" id="GO:0004518">
    <property type="term" value="F:nuclease activity"/>
    <property type="evidence" value="ECO:0007669"/>
    <property type="project" value="UniProtKB-KW"/>
</dbReference>
<dbReference type="PANTHER" id="PTHR22930:SF293">
    <property type="entry name" value="PROTEIN ALP1-LIKE"/>
    <property type="match status" value="1"/>
</dbReference>
<keyword evidence="4" id="KW-0540">Nuclease</keyword>